<name>A0AAX6E1E0_IRIPA</name>
<accession>A0AAX6E1E0</accession>
<dbReference type="EMBL" id="JANAVB010040733">
    <property type="protein sequence ID" value="KAJ6797755.1"/>
    <property type="molecule type" value="Genomic_DNA"/>
</dbReference>
<reference evidence="1" key="1">
    <citation type="journal article" date="2023" name="GigaByte">
        <title>Genome assembly of the bearded iris, Iris pallida Lam.</title>
        <authorList>
            <person name="Bruccoleri R.E."/>
            <person name="Oakeley E.J."/>
            <person name="Faust A.M.E."/>
            <person name="Altorfer M."/>
            <person name="Dessus-Babus S."/>
            <person name="Burckhardt D."/>
            <person name="Oertli M."/>
            <person name="Naumann U."/>
            <person name="Petersen F."/>
            <person name="Wong J."/>
        </authorList>
    </citation>
    <scope>NUCLEOTIDE SEQUENCE</scope>
    <source>
        <strain evidence="1">GSM-AAB239-AS_SAM_17_03QT</strain>
    </source>
</reference>
<evidence type="ECO:0000313" key="1">
    <source>
        <dbReference type="EMBL" id="KAJ6797755.1"/>
    </source>
</evidence>
<reference evidence="1" key="2">
    <citation type="submission" date="2023-04" db="EMBL/GenBank/DDBJ databases">
        <authorList>
            <person name="Bruccoleri R.E."/>
            <person name="Oakeley E.J."/>
            <person name="Faust A.-M."/>
            <person name="Dessus-Babus S."/>
            <person name="Altorfer M."/>
            <person name="Burckhardt D."/>
            <person name="Oertli M."/>
            <person name="Naumann U."/>
            <person name="Petersen F."/>
            <person name="Wong J."/>
        </authorList>
    </citation>
    <scope>NUCLEOTIDE SEQUENCE</scope>
    <source>
        <strain evidence="1">GSM-AAB239-AS_SAM_17_03QT</strain>
        <tissue evidence="1">Leaf</tissue>
    </source>
</reference>
<organism evidence="1 2">
    <name type="scientific">Iris pallida</name>
    <name type="common">Sweet iris</name>
    <dbReference type="NCBI Taxonomy" id="29817"/>
    <lineage>
        <taxon>Eukaryota</taxon>
        <taxon>Viridiplantae</taxon>
        <taxon>Streptophyta</taxon>
        <taxon>Embryophyta</taxon>
        <taxon>Tracheophyta</taxon>
        <taxon>Spermatophyta</taxon>
        <taxon>Magnoliopsida</taxon>
        <taxon>Liliopsida</taxon>
        <taxon>Asparagales</taxon>
        <taxon>Iridaceae</taxon>
        <taxon>Iridoideae</taxon>
        <taxon>Irideae</taxon>
        <taxon>Iris</taxon>
    </lineage>
</organism>
<gene>
    <name evidence="1" type="ORF">M6B38_215595</name>
</gene>
<protein>
    <submittedName>
        <fullName evidence="1">Photosystem II protein D1 (Chloroplast)</fullName>
    </submittedName>
</protein>
<dbReference type="AlphaFoldDB" id="A0AAX6E1E0"/>
<dbReference type="Proteomes" id="UP001140949">
    <property type="component" value="Unassembled WGS sequence"/>
</dbReference>
<proteinExistence type="predicted"/>
<keyword evidence="2" id="KW-1185">Reference proteome</keyword>
<comment type="caution">
    <text evidence="1">The sequence shown here is derived from an EMBL/GenBank/DDBJ whole genome shotgun (WGS) entry which is preliminary data.</text>
</comment>
<sequence>MNTVDSYRAKAISMFISQASRAQSTSSNTKLNRTGPTGYMGVCPSQAPITVCWWDL</sequence>
<evidence type="ECO:0000313" key="2">
    <source>
        <dbReference type="Proteomes" id="UP001140949"/>
    </source>
</evidence>